<organism evidence="1 2">
    <name type="scientific">Bradyrhizobium arachidis</name>
    <dbReference type="NCBI Taxonomy" id="858423"/>
    <lineage>
        <taxon>Bacteria</taxon>
        <taxon>Pseudomonadati</taxon>
        <taxon>Pseudomonadota</taxon>
        <taxon>Alphaproteobacteria</taxon>
        <taxon>Hyphomicrobiales</taxon>
        <taxon>Nitrobacteraceae</taxon>
        <taxon>Bradyrhizobium</taxon>
    </lineage>
</organism>
<dbReference type="EMBL" id="CP030050">
    <property type="protein sequence ID" value="QOZ65403.1"/>
    <property type="molecule type" value="Genomic_DNA"/>
</dbReference>
<sequence length="88" mass="10291">MIRKDFWASFRITVGTRTRVNALFMPEERPESGIYLRSGRQVRVNGRGRHRGGADIPRASRFEYDFRFEFELASRSFECTMPTAVRVS</sequence>
<dbReference type="KEGG" id="barh:WN72_02230"/>
<accession>A0AAE7NL79</accession>
<name>A0AAE7NL79_9BRAD</name>
<reference evidence="1 2" key="1">
    <citation type="submission" date="2018-06" db="EMBL/GenBank/DDBJ databases">
        <title>Comparative genomics of Bradyrhizobium nodulating Arachidis hypogaea.</title>
        <authorList>
            <person name="Li Y."/>
        </authorList>
    </citation>
    <scope>NUCLEOTIDE SEQUENCE [LARGE SCALE GENOMIC DNA]</scope>
    <source>
        <strain evidence="1 2">CCBAU 051107</strain>
    </source>
</reference>
<dbReference type="AlphaFoldDB" id="A0AAE7NL79"/>
<dbReference type="Proteomes" id="UP000594015">
    <property type="component" value="Chromosome"/>
</dbReference>
<gene>
    <name evidence="1" type="ORF">WN72_02230</name>
</gene>
<protein>
    <submittedName>
        <fullName evidence="1">Uncharacterized protein</fullName>
    </submittedName>
</protein>
<evidence type="ECO:0000313" key="2">
    <source>
        <dbReference type="Proteomes" id="UP000594015"/>
    </source>
</evidence>
<evidence type="ECO:0000313" key="1">
    <source>
        <dbReference type="EMBL" id="QOZ65403.1"/>
    </source>
</evidence>
<proteinExistence type="predicted"/>